<protein>
    <recommendedName>
        <fullName evidence="3">Zinc-finger</fullName>
    </recommendedName>
</protein>
<dbReference type="EMBL" id="BMXB01000009">
    <property type="protein sequence ID" value="GHA40775.1"/>
    <property type="molecule type" value="Genomic_DNA"/>
</dbReference>
<evidence type="ECO:0000313" key="2">
    <source>
        <dbReference type="Proteomes" id="UP000610456"/>
    </source>
</evidence>
<reference evidence="1" key="1">
    <citation type="journal article" date="2014" name="Int. J. Syst. Evol. Microbiol.">
        <title>Complete genome sequence of Corynebacterium casei LMG S-19264T (=DSM 44701T), isolated from a smear-ripened cheese.</title>
        <authorList>
            <consortium name="US DOE Joint Genome Institute (JGI-PGF)"/>
            <person name="Walter F."/>
            <person name="Albersmeier A."/>
            <person name="Kalinowski J."/>
            <person name="Ruckert C."/>
        </authorList>
    </citation>
    <scope>NUCLEOTIDE SEQUENCE</scope>
    <source>
        <strain evidence="1">KCTC 12719</strain>
    </source>
</reference>
<reference evidence="1" key="2">
    <citation type="submission" date="2020-09" db="EMBL/GenBank/DDBJ databases">
        <authorList>
            <person name="Sun Q."/>
            <person name="Kim S."/>
        </authorList>
    </citation>
    <scope>NUCLEOTIDE SEQUENCE</scope>
    <source>
        <strain evidence="1">KCTC 12719</strain>
    </source>
</reference>
<accession>A0A918SGG6</accession>
<evidence type="ECO:0008006" key="3">
    <source>
        <dbReference type="Google" id="ProtNLM"/>
    </source>
</evidence>
<dbReference type="AlphaFoldDB" id="A0A918SGG6"/>
<name>A0A918SGG6_9FLAO</name>
<organism evidence="1 2">
    <name type="scientific">Salinimicrobium marinum</name>
    <dbReference type="NCBI Taxonomy" id="680283"/>
    <lineage>
        <taxon>Bacteria</taxon>
        <taxon>Pseudomonadati</taxon>
        <taxon>Bacteroidota</taxon>
        <taxon>Flavobacteriia</taxon>
        <taxon>Flavobacteriales</taxon>
        <taxon>Flavobacteriaceae</taxon>
        <taxon>Salinimicrobium</taxon>
    </lineage>
</organism>
<gene>
    <name evidence="1" type="ORF">GCM10007103_22650</name>
</gene>
<comment type="caution">
    <text evidence="1">The sequence shown here is derived from an EMBL/GenBank/DDBJ whole genome shotgun (WGS) entry which is preliminary data.</text>
</comment>
<keyword evidence="2" id="KW-1185">Reference proteome</keyword>
<dbReference type="Proteomes" id="UP000610456">
    <property type="component" value="Unassembled WGS sequence"/>
</dbReference>
<proteinExistence type="predicted"/>
<evidence type="ECO:0000313" key="1">
    <source>
        <dbReference type="EMBL" id="GHA40775.1"/>
    </source>
</evidence>
<sequence>MKLRELFKLNCSEAAEFCDKAQYREAGFLNKLKLRLHLIFCPPCQEYTKKNLKLTSLLKKASIKTCTKKEKERYKKQIEENL</sequence>
<dbReference type="RefSeq" id="WP_229793741.1">
    <property type="nucleotide sequence ID" value="NZ_BMXB01000009.1"/>
</dbReference>